<sequence>MIYYIFQKDDFSKFVRECQNSKETIVGVTKAKTEEAVFAKVEDNRIIKFSTSEKYEYEWCGIAYFYNLIL</sequence>
<keyword evidence="2" id="KW-1185">Reference proteome</keyword>
<reference evidence="1 2" key="1">
    <citation type="submission" date="2014-11" db="EMBL/GenBank/DDBJ databases">
        <title>A Rickettsiales Symbiont of Amoebae With Ancient Features.</title>
        <authorList>
            <person name="Schulz F."/>
            <person name="Martijn J."/>
            <person name="Wascher F."/>
            <person name="Kostanjsek R."/>
            <person name="Ettema T.J."/>
            <person name="Horn M."/>
        </authorList>
    </citation>
    <scope>NUCLEOTIDE SEQUENCE [LARGE SCALE GENOMIC DNA]</scope>
    <source>
        <strain evidence="1 2">UWC36</strain>
    </source>
</reference>
<comment type="caution">
    <text evidence="1">The sequence shown here is derived from an EMBL/GenBank/DDBJ whole genome shotgun (WGS) entry which is preliminary data.</text>
</comment>
<accession>A0A0C1QGF2</accession>
<dbReference type="Proteomes" id="UP000031258">
    <property type="component" value="Unassembled WGS sequence"/>
</dbReference>
<proteinExistence type="predicted"/>
<dbReference type="AlphaFoldDB" id="A0A0C1QGF2"/>
<gene>
    <name evidence="1" type="ORF">NF27_HE00230</name>
</gene>
<organism evidence="1 2">
    <name type="scientific">Candidatus Jidaibacter acanthamoebae</name>
    <dbReference type="NCBI Taxonomy" id="86105"/>
    <lineage>
        <taxon>Bacteria</taxon>
        <taxon>Pseudomonadati</taxon>
        <taxon>Pseudomonadota</taxon>
        <taxon>Alphaproteobacteria</taxon>
        <taxon>Rickettsiales</taxon>
        <taxon>Candidatus Midichloriaceae</taxon>
        <taxon>Candidatus Jidaibacter</taxon>
    </lineage>
</organism>
<name>A0A0C1QGF2_9RICK</name>
<dbReference type="EMBL" id="JSWE01000176">
    <property type="protein sequence ID" value="KIE04634.1"/>
    <property type="molecule type" value="Genomic_DNA"/>
</dbReference>
<protein>
    <submittedName>
        <fullName evidence="1">Uncharacterized protein</fullName>
    </submittedName>
</protein>
<evidence type="ECO:0000313" key="2">
    <source>
        <dbReference type="Proteomes" id="UP000031258"/>
    </source>
</evidence>
<evidence type="ECO:0000313" key="1">
    <source>
        <dbReference type="EMBL" id="KIE04634.1"/>
    </source>
</evidence>